<dbReference type="EMBL" id="CP021983">
    <property type="protein sequence ID" value="ASC70281.1"/>
    <property type="molecule type" value="Genomic_DNA"/>
</dbReference>
<reference evidence="2 3" key="1">
    <citation type="journal article" date="2016" name="Biochim. Biophys. Acta">
        <title>Characterization of red-shifted phycobilisomes isolated from the chlorophyll f-containing cyanobacterium Halomicronema hongdechloris.</title>
        <authorList>
            <person name="Li Y."/>
            <person name="Lin Y."/>
            <person name="Garvey C.J."/>
            <person name="Birch D."/>
            <person name="Corkery R.W."/>
            <person name="Loughlin P.C."/>
            <person name="Scheer H."/>
            <person name="Willows R.D."/>
            <person name="Chen M."/>
        </authorList>
    </citation>
    <scope>NUCLEOTIDE SEQUENCE [LARGE SCALE GENOMIC DNA]</scope>
    <source>
        <strain evidence="2 3">C2206</strain>
    </source>
</reference>
<dbReference type="STRING" id="1641165.XM38_18600"/>
<dbReference type="Proteomes" id="UP000191901">
    <property type="component" value="Chromosome"/>
</dbReference>
<feature type="compositionally biased region" description="Pro residues" evidence="1">
    <location>
        <begin position="44"/>
        <end position="53"/>
    </location>
</feature>
<dbReference type="KEGG" id="hhg:XM38_012180"/>
<accession>A0A1Z3HJ05</accession>
<feature type="region of interest" description="Disordered" evidence="1">
    <location>
        <begin position="37"/>
        <end position="64"/>
    </location>
</feature>
<sequence>MNPALAAKFLYGTEPLTGAEYNDLTANPEMARLLSQARELRPQAQPPAQPQPAPQQQYTSEQLQQMDQTELAAIAFKSN</sequence>
<evidence type="ECO:0000313" key="3">
    <source>
        <dbReference type="Proteomes" id="UP000191901"/>
    </source>
</evidence>
<keyword evidence="3" id="KW-1185">Reference proteome</keyword>
<dbReference type="RefSeq" id="WP_080811632.1">
    <property type="nucleotide sequence ID" value="NZ_CP021983.2"/>
</dbReference>
<protein>
    <submittedName>
        <fullName evidence="2">Uncharacterized protein</fullName>
    </submittedName>
</protein>
<gene>
    <name evidence="2" type="ORF">XM38_012180</name>
</gene>
<name>A0A1Z3HJ05_9CYAN</name>
<organism evidence="2 3">
    <name type="scientific">Halomicronema hongdechloris C2206</name>
    <dbReference type="NCBI Taxonomy" id="1641165"/>
    <lineage>
        <taxon>Bacteria</taxon>
        <taxon>Bacillati</taxon>
        <taxon>Cyanobacteriota</taxon>
        <taxon>Cyanophyceae</taxon>
        <taxon>Nodosilineales</taxon>
        <taxon>Nodosilineaceae</taxon>
        <taxon>Halomicronema</taxon>
    </lineage>
</organism>
<proteinExistence type="predicted"/>
<evidence type="ECO:0000313" key="2">
    <source>
        <dbReference type="EMBL" id="ASC70281.1"/>
    </source>
</evidence>
<dbReference type="AlphaFoldDB" id="A0A1Z3HJ05"/>
<evidence type="ECO:0000256" key="1">
    <source>
        <dbReference type="SAM" id="MobiDB-lite"/>
    </source>
</evidence>